<protein>
    <submittedName>
        <fullName evidence="1">Uncharacterized protein</fullName>
    </submittedName>
</protein>
<sequence length="333" mass="36891">MKGILVFLTANYVRLIELVRSIVIGMRSLEKTIVMRYAIEPRMPPVRIHIDVLDESMAEAIPPEIEESNHIPMQPSRDGGQSDEAVQPIAVNNLIIPSPILPYIPSPIVGLDLHMEDGLEKQDEFLNNDLGMNHDDCNAGEFNVKEGARYSNERSITGSIRAHSVVNRTRTQFVHVPNSDNFSSAVVVADFTPITICHVFNCITYCNSVTSHENTPHGKALNSSKLLARAKYFGPIFMKFAFARGMQNIMYSKPSLTAPSSLSNFAFNSCTSKCSLDVAHNVEKYILINRLSTASAKWVDSTHFIPVIGQNSLIENLPRSSPTSNHKASPIPE</sequence>
<dbReference type="EMBL" id="BTGU01000062">
    <property type="protein sequence ID" value="GMN56163.1"/>
    <property type="molecule type" value="Genomic_DNA"/>
</dbReference>
<gene>
    <name evidence="1" type="ORF">TIFTF001_025279</name>
</gene>
<keyword evidence="2" id="KW-1185">Reference proteome</keyword>
<evidence type="ECO:0000313" key="2">
    <source>
        <dbReference type="Proteomes" id="UP001187192"/>
    </source>
</evidence>
<comment type="caution">
    <text evidence="1">The sequence shown here is derived from an EMBL/GenBank/DDBJ whole genome shotgun (WGS) entry which is preliminary data.</text>
</comment>
<reference evidence="1" key="1">
    <citation type="submission" date="2023-07" db="EMBL/GenBank/DDBJ databases">
        <title>draft genome sequence of fig (Ficus carica).</title>
        <authorList>
            <person name="Takahashi T."/>
            <person name="Nishimura K."/>
        </authorList>
    </citation>
    <scope>NUCLEOTIDE SEQUENCE</scope>
</reference>
<dbReference type="Proteomes" id="UP001187192">
    <property type="component" value="Unassembled WGS sequence"/>
</dbReference>
<dbReference type="AlphaFoldDB" id="A0AA88AJK3"/>
<organism evidence="1 2">
    <name type="scientific">Ficus carica</name>
    <name type="common">Common fig</name>
    <dbReference type="NCBI Taxonomy" id="3494"/>
    <lineage>
        <taxon>Eukaryota</taxon>
        <taxon>Viridiplantae</taxon>
        <taxon>Streptophyta</taxon>
        <taxon>Embryophyta</taxon>
        <taxon>Tracheophyta</taxon>
        <taxon>Spermatophyta</taxon>
        <taxon>Magnoliopsida</taxon>
        <taxon>eudicotyledons</taxon>
        <taxon>Gunneridae</taxon>
        <taxon>Pentapetalae</taxon>
        <taxon>rosids</taxon>
        <taxon>fabids</taxon>
        <taxon>Rosales</taxon>
        <taxon>Moraceae</taxon>
        <taxon>Ficeae</taxon>
        <taxon>Ficus</taxon>
    </lineage>
</organism>
<name>A0AA88AJK3_FICCA</name>
<accession>A0AA88AJK3</accession>
<evidence type="ECO:0000313" key="1">
    <source>
        <dbReference type="EMBL" id="GMN56163.1"/>
    </source>
</evidence>
<proteinExistence type="predicted"/>